<evidence type="ECO:0000256" key="1">
    <source>
        <dbReference type="SAM" id="MobiDB-lite"/>
    </source>
</evidence>
<proteinExistence type="predicted"/>
<evidence type="ECO:0000313" key="2">
    <source>
        <dbReference type="EMBL" id="KAL1405525.1"/>
    </source>
</evidence>
<protein>
    <submittedName>
        <fullName evidence="2">Uncharacterized protein</fullName>
    </submittedName>
</protein>
<dbReference type="Proteomes" id="UP001565368">
    <property type="component" value="Unassembled WGS sequence"/>
</dbReference>
<dbReference type="RefSeq" id="XP_069205469.1">
    <property type="nucleotide sequence ID" value="XM_069357532.1"/>
</dbReference>
<gene>
    <name evidence="2" type="ORF">Q8F55_009162</name>
</gene>
<feature type="region of interest" description="Disordered" evidence="1">
    <location>
        <begin position="85"/>
        <end position="111"/>
    </location>
</feature>
<evidence type="ECO:0000313" key="3">
    <source>
        <dbReference type="Proteomes" id="UP001565368"/>
    </source>
</evidence>
<dbReference type="EMBL" id="JBBXJM010000007">
    <property type="protein sequence ID" value="KAL1405525.1"/>
    <property type="molecule type" value="Genomic_DNA"/>
</dbReference>
<feature type="region of interest" description="Disordered" evidence="1">
    <location>
        <begin position="41"/>
        <end position="68"/>
    </location>
</feature>
<feature type="compositionally biased region" description="Basic and acidic residues" evidence="1">
    <location>
        <begin position="41"/>
        <end position="59"/>
    </location>
</feature>
<reference evidence="2 3" key="1">
    <citation type="submission" date="2023-08" db="EMBL/GenBank/DDBJ databases">
        <title>Annotated Genome Sequence of Vanrija albida AlHP1.</title>
        <authorList>
            <person name="Herzog R."/>
        </authorList>
    </citation>
    <scope>NUCLEOTIDE SEQUENCE [LARGE SCALE GENOMIC DNA]</scope>
    <source>
        <strain evidence="2 3">AlHP1</strain>
    </source>
</reference>
<name>A0ABR3PSV3_9TREE</name>
<accession>A0ABR3PSV3</accession>
<organism evidence="2 3">
    <name type="scientific">Vanrija albida</name>
    <dbReference type="NCBI Taxonomy" id="181172"/>
    <lineage>
        <taxon>Eukaryota</taxon>
        <taxon>Fungi</taxon>
        <taxon>Dikarya</taxon>
        <taxon>Basidiomycota</taxon>
        <taxon>Agaricomycotina</taxon>
        <taxon>Tremellomycetes</taxon>
        <taxon>Trichosporonales</taxon>
        <taxon>Trichosporonaceae</taxon>
        <taxon>Vanrija</taxon>
    </lineage>
</organism>
<sequence length="111" mass="12187">MRTVAQLSRALTLAPITARRALTTSAPAAGETYKRKYEVDPGWDRKDATASEADVKADNDPALPAKPDAALQAETAWELTRARELQHEKDEIKADPQTESEADVRADRGKK</sequence>
<dbReference type="GeneID" id="95990205"/>
<comment type="caution">
    <text evidence="2">The sequence shown here is derived from an EMBL/GenBank/DDBJ whole genome shotgun (WGS) entry which is preliminary data.</text>
</comment>
<keyword evidence="3" id="KW-1185">Reference proteome</keyword>